<name>A0A4Q1KCI9_9FLAO</name>
<dbReference type="InterPro" id="IPR007263">
    <property type="entry name" value="DCC1-like"/>
</dbReference>
<dbReference type="RefSeq" id="WP_129461149.1">
    <property type="nucleotide sequence ID" value="NZ_SBKN01000003.1"/>
</dbReference>
<dbReference type="AlphaFoldDB" id="A0A4Q1KCI9"/>
<dbReference type="PANTHER" id="PTHR33639">
    <property type="entry name" value="THIOL-DISULFIDE OXIDOREDUCTASE DCC"/>
    <property type="match status" value="1"/>
</dbReference>
<dbReference type="Proteomes" id="UP000289857">
    <property type="component" value="Unassembled WGS sequence"/>
</dbReference>
<gene>
    <name evidence="1" type="ORF">EQG61_06725</name>
</gene>
<dbReference type="InterPro" id="IPR052927">
    <property type="entry name" value="DCC_oxidoreductase"/>
</dbReference>
<organism evidence="1 2">
    <name type="scientific">Flavobacterium stagni</name>
    <dbReference type="NCBI Taxonomy" id="2506421"/>
    <lineage>
        <taxon>Bacteria</taxon>
        <taxon>Pseudomonadati</taxon>
        <taxon>Bacteroidota</taxon>
        <taxon>Flavobacteriia</taxon>
        <taxon>Flavobacteriales</taxon>
        <taxon>Flavobacteriaceae</taxon>
        <taxon>Flavobacterium</taxon>
    </lineage>
</organism>
<evidence type="ECO:0000313" key="1">
    <source>
        <dbReference type="EMBL" id="RXR22919.1"/>
    </source>
</evidence>
<dbReference type="OrthoDB" id="9785438at2"/>
<accession>A0A4Q1KCI9</accession>
<reference evidence="2" key="1">
    <citation type="submission" date="2019-01" db="EMBL/GenBank/DDBJ databases">
        <title>Cytophagaceae bacterium strain CAR-16.</title>
        <authorList>
            <person name="Chen W.-M."/>
        </authorList>
    </citation>
    <scope>NUCLEOTIDE SEQUENCE [LARGE SCALE GENOMIC DNA]</scope>
    <source>
        <strain evidence="2">WWJ-16</strain>
    </source>
</reference>
<sequence length="136" mass="15910">MMELPRDKYLILYDGECNLCHSVVQKIIVYDNKDVFRFLAQNSEKGQIVCQSYGVKNTLESIILISPAGETLEKSAAVFAIASQLPKRFLWIQCFRIFPRSLCDRLYDYIARKRYFWFGKSSTCLLPTPEIKHRFL</sequence>
<dbReference type="Pfam" id="PF04134">
    <property type="entry name" value="DCC1-like"/>
    <property type="match status" value="1"/>
</dbReference>
<dbReference type="GO" id="GO:0015035">
    <property type="term" value="F:protein-disulfide reductase activity"/>
    <property type="evidence" value="ECO:0007669"/>
    <property type="project" value="InterPro"/>
</dbReference>
<evidence type="ECO:0000313" key="2">
    <source>
        <dbReference type="Proteomes" id="UP000289857"/>
    </source>
</evidence>
<protein>
    <submittedName>
        <fullName evidence="1">DUF393 domain-containing protein</fullName>
    </submittedName>
</protein>
<dbReference type="PANTHER" id="PTHR33639:SF2">
    <property type="entry name" value="DUF393 DOMAIN-CONTAINING PROTEIN"/>
    <property type="match status" value="1"/>
</dbReference>
<proteinExistence type="predicted"/>
<dbReference type="EMBL" id="SBKN01000003">
    <property type="protein sequence ID" value="RXR22919.1"/>
    <property type="molecule type" value="Genomic_DNA"/>
</dbReference>
<comment type="caution">
    <text evidence="1">The sequence shown here is derived from an EMBL/GenBank/DDBJ whole genome shotgun (WGS) entry which is preliminary data.</text>
</comment>
<keyword evidence="2" id="KW-1185">Reference proteome</keyword>